<proteinExistence type="inferred from homology"/>
<keyword evidence="15" id="KW-1185">Reference proteome</keyword>
<sequence length="639" mass="70580">MGLTSALGSLLLFLGLLGTGAGFVGENCSDYKLQFERVFSVPGDVAMLYTTLVSPEVFDFTSVPYNITWYSQRTGGEMSDRPGGVLVRGEALWFLNVTLADDGEYVSVLRTPSRCYMQTTRLVVERPAAGECGRPRKAEQPLTKGVHDTLHCPLKSYIQKLDGYNVSSTLRWYKGCDPIQDGSGSYAYRSKTILTIRGVEFHHNGSYTCTLSFTLAGTAGSMSETVDGIVSDHHLLVPQVREPADNVLKAPLGHSLEKRCLVFVPGKGAAFVDVLWLTRDDFIAGTEPSDGVYTSEPRSWTQDGPKSGTWIERMLMFSELREEDFHLNYTCRVYSSRGFPEAYFTLLPADPDVMLPVGLVLGGAMLLFVCSVVVFYAFKVDIVLCFRRAFPVLYPNTDSDGKLFDAYVAYPQPHAPGFSPEVEAFALHTLPQVLEKACGYKLFIAGRDCLPGQALVESVEENIHASRRVLLLYTASTFSWRGQTSSAYSNNNNNVSKSGDGGPECERLSGEVGPGLQSDPADLDSRQQLECVEAVHRALVERSLQVVLVELEELSPAQLALLPESLRHLRRRQGAICWWRNSKRPTCLSGRGDGVKGLKELQAAAALSPSARFWKDIRYRMPVRGKRAAYPERTALLTL</sequence>
<keyword evidence="10" id="KW-0812">Transmembrane</keyword>
<keyword evidence="10" id="KW-0472">Membrane</keyword>
<dbReference type="PANTHER" id="PTHR11890:SF3">
    <property type="entry name" value="INTERLEUKIN-1 RECEPTOR TYPE 2"/>
    <property type="match status" value="1"/>
</dbReference>
<gene>
    <name evidence="14" type="primary">zmp:0000000936</name>
</gene>
<dbReference type="SUPFAM" id="SSF48726">
    <property type="entry name" value="Immunoglobulin"/>
    <property type="match status" value="1"/>
</dbReference>
<dbReference type="GO" id="GO:0004908">
    <property type="term" value="F:interleukin-1 receptor activity"/>
    <property type="evidence" value="ECO:0007669"/>
    <property type="project" value="InterPro"/>
</dbReference>
<dbReference type="InterPro" id="IPR004074">
    <property type="entry name" value="IL-1_rcpt_I/II-typ"/>
</dbReference>
<evidence type="ECO:0000259" key="13">
    <source>
        <dbReference type="PROSITE" id="PS50835"/>
    </source>
</evidence>
<dbReference type="InterPro" id="IPR036179">
    <property type="entry name" value="Ig-like_dom_sf"/>
</dbReference>
<keyword evidence="5" id="KW-0520">NAD</keyword>
<keyword evidence="2 11" id="KW-0732">Signal</keyword>
<feature type="transmembrane region" description="Helical" evidence="10">
    <location>
        <begin position="353"/>
        <end position="378"/>
    </location>
</feature>
<reference evidence="14" key="1">
    <citation type="submission" date="2019-06" db="EMBL/GenBank/DDBJ databases">
        <authorList>
            <consortium name="Wellcome Sanger Institute Data Sharing"/>
        </authorList>
    </citation>
    <scope>NUCLEOTIDE SEQUENCE [LARGE SCALE GENOMIC DNA]</scope>
</reference>
<dbReference type="InterPro" id="IPR013783">
    <property type="entry name" value="Ig-like_fold"/>
</dbReference>
<evidence type="ECO:0000256" key="1">
    <source>
        <dbReference type="ARBA" id="ARBA00009752"/>
    </source>
</evidence>
<dbReference type="GO" id="GO:0016787">
    <property type="term" value="F:hydrolase activity"/>
    <property type="evidence" value="ECO:0007669"/>
    <property type="project" value="UniProtKB-KW"/>
</dbReference>
<dbReference type="InterPro" id="IPR035897">
    <property type="entry name" value="Toll_tir_struct_dom_sf"/>
</dbReference>
<organism evidence="14 15">
    <name type="scientific">Salarias fasciatus</name>
    <name type="common">Jewelled blenny</name>
    <name type="synonym">Blennius fasciatus</name>
    <dbReference type="NCBI Taxonomy" id="181472"/>
    <lineage>
        <taxon>Eukaryota</taxon>
        <taxon>Metazoa</taxon>
        <taxon>Chordata</taxon>
        <taxon>Craniata</taxon>
        <taxon>Vertebrata</taxon>
        <taxon>Euteleostomi</taxon>
        <taxon>Actinopterygii</taxon>
        <taxon>Neopterygii</taxon>
        <taxon>Teleostei</taxon>
        <taxon>Neoteleostei</taxon>
        <taxon>Acanthomorphata</taxon>
        <taxon>Ovalentaria</taxon>
        <taxon>Blenniimorphae</taxon>
        <taxon>Blenniiformes</taxon>
        <taxon>Blennioidei</taxon>
        <taxon>Blenniidae</taxon>
        <taxon>Salariinae</taxon>
        <taxon>Salarias</taxon>
    </lineage>
</organism>
<dbReference type="Pfam" id="PF01582">
    <property type="entry name" value="TIR"/>
    <property type="match status" value="1"/>
</dbReference>
<dbReference type="Proteomes" id="UP000472267">
    <property type="component" value="Chromosome 16"/>
</dbReference>
<dbReference type="InterPro" id="IPR003599">
    <property type="entry name" value="Ig_sub"/>
</dbReference>
<evidence type="ECO:0000256" key="9">
    <source>
        <dbReference type="SAM" id="MobiDB-lite"/>
    </source>
</evidence>
<comment type="similarity">
    <text evidence="1">Belongs to the interleukin-1 receptor family.</text>
</comment>
<evidence type="ECO:0000256" key="11">
    <source>
        <dbReference type="SAM" id="SignalP"/>
    </source>
</evidence>
<feature type="domain" description="TIR" evidence="12">
    <location>
        <begin position="402"/>
        <end position="621"/>
    </location>
</feature>
<evidence type="ECO:0000259" key="12">
    <source>
        <dbReference type="PROSITE" id="PS50104"/>
    </source>
</evidence>
<evidence type="ECO:0000256" key="3">
    <source>
        <dbReference type="ARBA" id="ARBA00022737"/>
    </source>
</evidence>
<dbReference type="PRINTS" id="PR01537">
    <property type="entry name" value="INTRLKN1R1F"/>
</dbReference>
<dbReference type="InterPro" id="IPR007110">
    <property type="entry name" value="Ig-like_dom"/>
</dbReference>
<protein>
    <submittedName>
        <fullName evidence="14">Interleukin-1 receptor type 1-like</fullName>
    </submittedName>
</protein>
<dbReference type="PRINTS" id="PR01536">
    <property type="entry name" value="INTRLKN1R12F"/>
</dbReference>
<keyword evidence="3" id="KW-0677">Repeat</keyword>
<dbReference type="FunCoup" id="A0A672HWD5">
    <property type="interactions" value="763"/>
</dbReference>
<feature type="region of interest" description="Disordered" evidence="9">
    <location>
        <begin position="489"/>
        <end position="520"/>
    </location>
</feature>
<dbReference type="Gene3D" id="2.60.40.10">
    <property type="entry name" value="Immunoglobulins"/>
    <property type="match status" value="3"/>
</dbReference>
<dbReference type="SUPFAM" id="SSF52200">
    <property type="entry name" value="Toll/Interleukin receptor TIR domain"/>
    <property type="match status" value="1"/>
</dbReference>
<evidence type="ECO:0000256" key="10">
    <source>
        <dbReference type="SAM" id="Phobius"/>
    </source>
</evidence>
<evidence type="ECO:0000313" key="15">
    <source>
        <dbReference type="Proteomes" id="UP000472267"/>
    </source>
</evidence>
<dbReference type="SMART" id="SM00409">
    <property type="entry name" value="IG"/>
    <property type="match status" value="3"/>
</dbReference>
<evidence type="ECO:0000256" key="7">
    <source>
        <dbReference type="ARBA" id="ARBA00023180"/>
    </source>
</evidence>
<dbReference type="Gene3D" id="3.40.50.10140">
    <property type="entry name" value="Toll/interleukin-1 receptor homology (TIR) domain"/>
    <property type="match status" value="1"/>
</dbReference>
<accession>A0A672HWD5</accession>
<dbReference type="AlphaFoldDB" id="A0A672HWD5"/>
<evidence type="ECO:0000313" key="14">
    <source>
        <dbReference type="Ensembl" id="ENSSFAP00005033646.1"/>
    </source>
</evidence>
<evidence type="ECO:0000256" key="6">
    <source>
        <dbReference type="ARBA" id="ARBA00023157"/>
    </source>
</evidence>
<dbReference type="InterPro" id="IPR015621">
    <property type="entry name" value="IL-1_rcpt_fam"/>
</dbReference>
<dbReference type="Ensembl" id="ENSSFAT00005034908.1">
    <property type="protein sequence ID" value="ENSSFAP00005033646.1"/>
    <property type="gene ID" value="ENSSFAG00005017090.1"/>
</dbReference>
<feature type="signal peptide" evidence="11">
    <location>
        <begin position="1"/>
        <end position="22"/>
    </location>
</feature>
<keyword evidence="8" id="KW-0393">Immunoglobulin domain</keyword>
<evidence type="ECO:0000256" key="8">
    <source>
        <dbReference type="ARBA" id="ARBA00023319"/>
    </source>
</evidence>
<feature type="domain" description="Ig-like" evidence="13">
    <location>
        <begin position="135"/>
        <end position="227"/>
    </location>
</feature>
<keyword evidence="4" id="KW-0378">Hydrolase</keyword>
<feature type="chain" id="PRO_5025398236" evidence="11">
    <location>
        <begin position="23"/>
        <end position="639"/>
    </location>
</feature>
<dbReference type="OMA" id="CHLNFPQ"/>
<dbReference type="PANTHER" id="PTHR11890">
    <property type="entry name" value="INTERLEUKIN-1 RECEPTOR FAMILY MEMBER"/>
    <property type="match status" value="1"/>
</dbReference>
<evidence type="ECO:0000256" key="4">
    <source>
        <dbReference type="ARBA" id="ARBA00022801"/>
    </source>
</evidence>
<keyword evidence="6" id="KW-1015">Disulfide bond</keyword>
<dbReference type="InterPro" id="IPR000157">
    <property type="entry name" value="TIR_dom"/>
</dbReference>
<dbReference type="OrthoDB" id="6132459at2759"/>
<reference evidence="14" key="3">
    <citation type="submission" date="2025-09" db="UniProtKB">
        <authorList>
            <consortium name="Ensembl"/>
        </authorList>
    </citation>
    <scope>IDENTIFICATION</scope>
</reference>
<name>A0A672HWD5_SALFA</name>
<keyword evidence="7" id="KW-0325">Glycoprotein</keyword>
<dbReference type="PROSITE" id="PS50835">
    <property type="entry name" value="IG_LIKE"/>
    <property type="match status" value="1"/>
</dbReference>
<reference evidence="14" key="2">
    <citation type="submission" date="2025-08" db="UniProtKB">
        <authorList>
            <consortium name="Ensembl"/>
        </authorList>
    </citation>
    <scope>IDENTIFICATION</scope>
</reference>
<evidence type="ECO:0000256" key="5">
    <source>
        <dbReference type="ARBA" id="ARBA00023027"/>
    </source>
</evidence>
<dbReference type="InParanoid" id="A0A672HWD5"/>
<feature type="compositionally biased region" description="Low complexity" evidence="9">
    <location>
        <begin position="489"/>
        <end position="498"/>
    </location>
</feature>
<keyword evidence="10" id="KW-1133">Transmembrane helix</keyword>
<dbReference type="PROSITE" id="PS50104">
    <property type="entry name" value="TIR"/>
    <property type="match status" value="1"/>
</dbReference>
<evidence type="ECO:0000256" key="2">
    <source>
        <dbReference type="ARBA" id="ARBA00022729"/>
    </source>
</evidence>